<organism evidence="2 3">
    <name type="scientific">Portunus trituberculatus</name>
    <name type="common">Swimming crab</name>
    <name type="synonym">Neptunus trituberculatus</name>
    <dbReference type="NCBI Taxonomy" id="210409"/>
    <lineage>
        <taxon>Eukaryota</taxon>
        <taxon>Metazoa</taxon>
        <taxon>Ecdysozoa</taxon>
        <taxon>Arthropoda</taxon>
        <taxon>Crustacea</taxon>
        <taxon>Multicrustacea</taxon>
        <taxon>Malacostraca</taxon>
        <taxon>Eumalacostraca</taxon>
        <taxon>Eucarida</taxon>
        <taxon>Decapoda</taxon>
        <taxon>Pleocyemata</taxon>
        <taxon>Brachyura</taxon>
        <taxon>Eubrachyura</taxon>
        <taxon>Portunoidea</taxon>
        <taxon>Portunidae</taxon>
        <taxon>Portuninae</taxon>
        <taxon>Portunus</taxon>
    </lineage>
</organism>
<proteinExistence type="predicted"/>
<evidence type="ECO:0000256" key="1">
    <source>
        <dbReference type="SAM" id="MobiDB-lite"/>
    </source>
</evidence>
<dbReference type="AlphaFoldDB" id="A0A5B7ISF5"/>
<evidence type="ECO:0000313" key="2">
    <source>
        <dbReference type="EMBL" id="MPC84377.1"/>
    </source>
</evidence>
<sequence>MHGVRRGAPILRTRETRGLVGSEGRGSRRVLNAPLKQTHLSPATLEEISRKLVYLRHGSGKIELPGVTRFRCRGGPDLTGRTGSLFVAPS</sequence>
<name>A0A5B7ISF5_PORTR</name>
<evidence type="ECO:0000313" key="3">
    <source>
        <dbReference type="Proteomes" id="UP000324222"/>
    </source>
</evidence>
<accession>A0A5B7ISF5</accession>
<gene>
    <name evidence="2" type="ORF">E2C01_079115</name>
</gene>
<protein>
    <submittedName>
        <fullName evidence="2">Uncharacterized protein</fullName>
    </submittedName>
</protein>
<dbReference type="Proteomes" id="UP000324222">
    <property type="component" value="Unassembled WGS sequence"/>
</dbReference>
<dbReference type="EMBL" id="VSRR010065321">
    <property type="protein sequence ID" value="MPC84377.1"/>
    <property type="molecule type" value="Genomic_DNA"/>
</dbReference>
<comment type="caution">
    <text evidence="2">The sequence shown here is derived from an EMBL/GenBank/DDBJ whole genome shotgun (WGS) entry which is preliminary data.</text>
</comment>
<reference evidence="2 3" key="1">
    <citation type="submission" date="2019-05" db="EMBL/GenBank/DDBJ databases">
        <title>Another draft genome of Portunus trituberculatus and its Hox gene families provides insights of decapod evolution.</title>
        <authorList>
            <person name="Jeong J.-H."/>
            <person name="Song I."/>
            <person name="Kim S."/>
            <person name="Choi T."/>
            <person name="Kim D."/>
            <person name="Ryu S."/>
            <person name="Kim W."/>
        </authorList>
    </citation>
    <scope>NUCLEOTIDE SEQUENCE [LARGE SCALE GENOMIC DNA]</scope>
    <source>
        <tissue evidence="2">Muscle</tissue>
    </source>
</reference>
<keyword evidence="3" id="KW-1185">Reference proteome</keyword>
<feature type="region of interest" description="Disordered" evidence="1">
    <location>
        <begin position="1"/>
        <end position="25"/>
    </location>
</feature>